<dbReference type="CDD" id="cd00293">
    <property type="entry name" value="USP-like"/>
    <property type="match status" value="1"/>
</dbReference>
<keyword evidence="3" id="KW-1185">Reference proteome</keyword>
<dbReference type="Gene3D" id="3.40.50.620">
    <property type="entry name" value="HUPs"/>
    <property type="match status" value="1"/>
</dbReference>
<gene>
    <name evidence="2" type="ORF">GCM10011610_00260</name>
</gene>
<dbReference type="InterPro" id="IPR006016">
    <property type="entry name" value="UspA"/>
</dbReference>
<evidence type="ECO:0000259" key="1">
    <source>
        <dbReference type="Pfam" id="PF00582"/>
    </source>
</evidence>
<protein>
    <recommendedName>
        <fullName evidence="1">UspA domain-containing protein</fullName>
    </recommendedName>
</protein>
<comment type="caution">
    <text evidence="2">The sequence shown here is derived from an EMBL/GenBank/DDBJ whole genome shotgun (WGS) entry which is preliminary data.</text>
</comment>
<dbReference type="Pfam" id="PF00582">
    <property type="entry name" value="Usp"/>
    <property type="match status" value="1"/>
</dbReference>
<proteinExistence type="predicted"/>
<feature type="domain" description="UspA" evidence="1">
    <location>
        <begin position="2"/>
        <end position="117"/>
    </location>
</feature>
<organism evidence="2 3">
    <name type="scientific">Nocardia rhizosphaerihabitans</name>
    <dbReference type="NCBI Taxonomy" id="1691570"/>
    <lineage>
        <taxon>Bacteria</taxon>
        <taxon>Bacillati</taxon>
        <taxon>Actinomycetota</taxon>
        <taxon>Actinomycetes</taxon>
        <taxon>Mycobacteriales</taxon>
        <taxon>Nocardiaceae</taxon>
        <taxon>Nocardia</taxon>
    </lineage>
</organism>
<dbReference type="InterPro" id="IPR014729">
    <property type="entry name" value="Rossmann-like_a/b/a_fold"/>
</dbReference>
<reference evidence="3" key="1">
    <citation type="journal article" date="2019" name="Int. J. Syst. Evol. Microbiol.">
        <title>The Global Catalogue of Microorganisms (GCM) 10K type strain sequencing project: providing services to taxonomists for standard genome sequencing and annotation.</title>
        <authorList>
            <consortium name="The Broad Institute Genomics Platform"/>
            <consortium name="The Broad Institute Genome Sequencing Center for Infectious Disease"/>
            <person name="Wu L."/>
            <person name="Ma J."/>
        </authorList>
    </citation>
    <scope>NUCLEOTIDE SEQUENCE [LARGE SCALE GENOMIC DNA]</scope>
    <source>
        <strain evidence="3">CGMCC 4.7329</strain>
    </source>
</reference>
<sequence>MAIALNAYLHVAHVVDTDDLPIDPDAADWDQAIAEVVEREREYACSMLTALPGNWSYYARRGNPAQMLSVIADDHDASMIVLGAPRHGVVSLVERLLGESVSARLIHHGNRPVLLVPEHSAATARLAQ</sequence>
<evidence type="ECO:0000313" key="3">
    <source>
        <dbReference type="Proteomes" id="UP000658127"/>
    </source>
</evidence>
<dbReference type="EMBL" id="BMNE01000001">
    <property type="protein sequence ID" value="GGN65917.1"/>
    <property type="molecule type" value="Genomic_DNA"/>
</dbReference>
<dbReference type="RefSeq" id="WP_308426054.1">
    <property type="nucleotide sequence ID" value="NZ_BMNE01000001.1"/>
</dbReference>
<name>A0ABQ2K2E6_9NOCA</name>
<evidence type="ECO:0000313" key="2">
    <source>
        <dbReference type="EMBL" id="GGN65917.1"/>
    </source>
</evidence>
<dbReference type="Proteomes" id="UP000658127">
    <property type="component" value="Unassembled WGS sequence"/>
</dbReference>
<dbReference type="SUPFAM" id="SSF52402">
    <property type="entry name" value="Adenine nucleotide alpha hydrolases-like"/>
    <property type="match status" value="1"/>
</dbReference>
<accession>A0ABQ2K2E6</accession>